<comment type="cofactor">
    <cofactor evidence="1">
        <name>biotin</name>
        <dbReference type="ChEBI" id="CHEBI:57586"/>
    </cofactor>
</comment>
<dbReference type="FunFam" id="3.30.1490.20:FF:000003">
    <property type="entry name" value="acetyl-CoA carboxylase isoform X1"/>
    <property type="match status" value="1"/>
</dbReference>
<dbReference type="InterPro" id="IPR011053">
    <property type="entry name" value="Single_hybrid_motif"/>
</dbReference>
<evidence type="ECO:0000256" key="5">
    <source>
        <dbReference type="ARBA" id="ARBA00023267"/>
    </source>
</evidence>
<dbReference type="InterPro" id="IPR011054">
    <property type="entry name" value="Rudment_hybrid_motif"/>
</dbReference>
<feature type="domain" description="Biotin carboxylation" evidence="8">
    <location>
        <begin position="22"/>
        <end position="478"/>
    </location>
</feature>
<dbReference type="SUPFAM" id="SSF52440">
    <property type="entry name" value="PreATP-grasp domain"/>
    <property type="match status" value="1"/>
</dbReference>
<gene>
    <name evidence="9" type="ORF">FSARC_1132</name>
</gene>
<dbReference type="InterPro" id="IPR000089">
    <property type="entry name" value="Biotin_lipoyl"/>
</dbReference>
<dbReference type="PROSITE" id="PS50975">
    <property type="entry name" value="ATP_GRASP"/>
    <property type="match status" value="1"/>
</dbReference>
<reference evidence="9" key="1">
    <citation type="journal article" date="2020" name="BMC Genomics">
        <title>Correction to: Identification and distribution of gene clusters required for synthesis of sphingolipid metabolism inhibitors in diverse species of the filamentous fungus Fusarium.</title>
        <authorList>
            <person name="Kim H.S."/>
            <person name="Lohmar J.M."/>
            <person name="Busman M."/>
            <person name="Brown D.W."/>
            <person name="Naumann T.A."/>
            <person name="Divon H.H."/>
            <person name="Lysoe E."/>
            <person name="Uhlig S."/>
            <person name="Proctor R.H."/>
        </authorList>
    </citation>
    <scope>NUCLEOTIDE SEQUENCE</scope>
    <source>
        <strain evidence="9">NRRL 20472</strain>
    </source>
</reference>
<dbReference type="Pfam" id="PF00364">
    <property type="entry name" value="Biotin_lipoyl"/>
    <property type="match status" value="1"/>
</dbReference>
<dbReference type="EMBL" id="JABEXW010000063">
    <property type="protein sequence ID" value="KAF4972235.1"/>
    <property type="molecule type" value="Genomic_DNA"/>
</dbReference>
<dbReference type="PROSITE" id="PS00867">
    <property type="entry name" value="CPSASE_2"/>
    <property type="match status" value="1"/>
</dbReference>
<proteinExistence type="predicted"/>
<protein>
    <recommendedName>
        <fullName evidence="11">Biotin carboxylase</fullName>
    </recommendedName>
</protein>
<dbReference type="SMART" id="SM00878">
    <property type="entry name" value="Biotin_carb_C"/>
    <property type="match status" value="1"/>
</dbReference>
<evidence type="ECO:0000313" key="10">
    <source>
        <dbReference type="Proteomes" id="UP000622797"/>
    </source>
</evidence>
<dbReference type="CDD" id="cd06850">
    <property type="entry name" value="biotinyl_domain"/>
    <property type="match status" value="1"/>
</dbReference>
<dbReference type="InterPro" id="IPR011764">
    <property type="entry name" value="Biotin_carboxylation_dom"/>
</dbReference>
<accession>A0A8H4U9U8</accession>
<dbReference type="InterPro" id="IPR005479">
    <property type="entry name" value="CPAse_ATP-bd"/>
</dbReference>
<dbReference type="Pfam" id="PF02785">
    <property type="entry name" value="Biotin_carb_C"/>
    <property type="match status" value="1"/>
</dbReference>
<sequence length="784" mass="86016">MDYNHRPTWIAQTPVGRDASCRISSVLIANRGEIACRVIATCLKLQIRTIAVYAEEDAVSQHVMEADEAICLGSMEQPGGNPFLNIQLLVKIAKDSKADGIHPGYGYLSENPDFADAVRASGIVFLGPSSSAIKTLGDKRQAKEYLREHLPSVPLIPGYTGSSEKGVQSEELAQEASKIGYPVMIKASAGGGGRGLRVVHRCEDLEAEFQRAQSEAERSFGLGDCILEKYIEQGKHVEVQILGDSHGKVIALWERDCSVQRRHQKIIEESPCVWLSKDQREAICATAVQIGELLRYEGAGTVEFILDLKSGSFYFLEVNARLQVEHPITEEITGLDIVALQIFVAAGGNLAKEPKLQQIPQMGHSIECRLCAEDPQRGFTPQHGPVLLWETPTNHTNVRVETAIKSGARISIHFDSMIAKIVVWAPSRALAIKEMAQALAETVCVGVSTNQAFLRSCLLHKDFENGDYSTSFIPSNLESLLSRGLPSDLGLPPDVLSIVPSVVLRHIRRQRKREIDGTFSTIRPSFRNQRFDKVNTPADVICVHENGREKPSPQICLWNFDTPSLSGVQIARIAPLSHNTAELEKTVQEEKNPSAVTKAYNNLSNAIRAGNLPGSIQCSTKIHSLKVKGPESSPESPSHVCRIEVSLDGTKLLAHVVIEGNLTESTEPDTADFVRIFCHFPTYGYPVEYRYYSLLSYYESQRIAILGGGDEADLGIIKAPMPCKVLQILKGDKEEVKVGDLVMIIESMKMEITISATQAGLFKAAAKEGEAVAENSKLCSFIQP</sequence>
<feature type="domain" description="ATP-grasp" evidence="7">
    <location>
        <begin position="143"/>
        <end position="346"/>
    </location>
</feature>
<evidence type="ECO:0000313" key="9">
    <source>
        <dbReference type="EMBL" id="KAF4972235.1"/>
    </source>
</evidence>
<dbReference type="Gene3D" id="3.30.470.20">
    <property type="entry name" value="ATP-grasp fold, B domain"/>
    <property type="match status" value="1"/>
</dbReference>
<dbReference type="Pfam" id="PF02786">
    <property type="entry name" value="CPSase_L_D2"/>
    <property type="match status" value="1"/>
</dbReference>
<dbReference type="GO" id="GO:0046872">
    <property type="term" value="F:metal ion binding"/>
    <property type="evidence" value="ECO:0007669"/>
    <property type="project" value="InterPro"/>
</dbReference>
<keyword evidence="3 6" id="KW-0547">Nucleotide-binding</keyword>
<dbReference type="SUPFAM" id="SSF51230">
    <property type="entry name" value="Single hybrid motif"/>
    <property type="match status" value="1"/>
</dbReference>
<dbReference type="InterPro" id="IPR011761">
    <property type="entry name" value="ATP-grasp"/>
</dbReference>
<dbReference type="Pfam" id="PF00289">
    <property type="entry name" value="Biotin_carb_N"/>
    <property type="match status" value="1"/>
</dbReference>
<name>A0A8H4U9U8_9HYPO</name>
<keyword evidence="10" id="KW-1185">Reference proteome</keyword>
<dbReference type="InterPro" id="IPR016185">
    <property type="entry name" value="PreATP-grasp_dom_sf"/>
</dbReference>
<comment type="caution">
    <text evidence="9">The sequence shown here is derived from an EMBL/GenBank/DDBJ whole genome shotgun (WGS) entry which is preliminary data.</text>
</comment>
<dbReference type="PANTHER" id="PTHR18866:SF127">
    <property type="match status" value="1"/>
</dbReference>
<keyword evidence="5" id="KW-0092">Biotin</keyword>
<dbReference type="Proteomes" id="UP000622797">
    <property type="component" value="Unassembled WGS sequence"/>
</dbReference>
<dbReference type="GO" id="GO:0016874">
    <property type="term" value="F:ligase activity"/>
    <property type="evidence" value="ECO:0007669"/>
    <property type="project" value="UniProtKB-KW"/>
</dbReference>
<dbReference type="InterPro" id="IPR005482">
    <property type="entry name" value="Biotin_COase_C"/>
</dbReference>
<dbReference type="InterPro" id="IPR050856">
    <property type="entry name" value="Biotin_carboxylase_complex"/>
</dbReference>
<evidence type="ECO:0000256" key="4">
    <source>
        <dbReference type="ARBA" id="ARBA00022840"/>
    </source>
</evidence>
<reference evidence="9" key="2">
    <citation type="submission" date="2020-05" db="EMBL/GenBank/DDBJ databases">
        <authorList>
            <person name="Kim H.-S."/>
            <person name="Proctor R.H."/>
            <person name="Brown D.W."/>
        </authorList>
    </citation>
    <scope>NUCLEOTIDE SEQUENCE</scope>
    <source>
        <strain evidence="9">NRRL 20472</strain>
    </source>
</reference>
<dbReference type="GO" id="GO:0005524">
    <property type="term" value="F:ATP binding"/>
    <property type="evidence" value="ECO:0007669"/>
    <property type="project" value="UniProtKB-UniRule"/>
</dbReference>
<evidence type="ECO:0000256" key="2">
    <source>
        <dbReference type="ARBA" id="ARBA00022598"/>
    </source>
</evidence>
<keyword evidence="2" id="KW-0436">Ligase</keyword>
<dbReference type="PROSITE" id="PS00866">
    <property type="entry name" value="CPSASE_1"/>
    <property type="match status" value="1"/>
</dbReference>
<dbReference type="PROSITE" id="PS50979">
    <property type="entry name" value="BC"/>
    <property type="match status" value="1"/>
</dbReference>
<evidence type="ECO:0008006" key="11">
    <source>
        <dbReference type="Google" id="ProtNLM"/>
    </source>
</evidence>
<evidence type="ECO:0000256" key="6">
    <source>
        <dbReference type="PROSITE-ProRule" id="PRU00409"/>
    </source>
</evidence>
<dbReference type="PANTHER" id="PTHR18866">
    <property type="entry name" value="CARBOXYLASE:PYRUVATE/ACETYL-COA/PROPIONYL-COA CARBOXYLASE"/>
    <property type="match status" value="1"/>
</dbReference>
<organism evidence="9 10">
    <name type="scientific">Fusarium sarcochroum</name>
    <dbReference type="NCBI Taxonomy" id="1208366"/>
    <lineage>
        <taxon>Eukaryota</taxon>
        <taxon>Fungi</taxon>
        <taxon>Dikarya</taxon>
        <taxon>Ascomycota</taxon>
        <taxon>Pezizomycotina</taxon>
        <taxon>Sordariomycetes</taxon>
        <taxon>Hypocreomycetidae</taxon>
        <taxon>Hypocreales</taxon>
        <taxon>Nectriaceae</taxon>
        <taxon>Fusarium</taxon>
        <taxon>Fusarium lateritium species complex</taxon>
    </lineage>
</organism>
<dbReference type="OrthoDB" id="196847at2759"/>
<evidence type="ECO:0000256" key="3">
    <source>
        <dbReference type="ARBA" id="ARBA00022741"/>
    </source>
</evidence>
<dbReference type="InterPro" id="IPR005481">
    <property type="entry name" value="BC-like_N"/>
</dbReference>
<evidence type="ECO:0000256" key="1">
    <source>
        <dbReference type="ARBA" id="ARBA00001953"/>
    </source>
</evidence>
<evidence type="ECO:0000259" key="7">
    <source>
        <dbReference type="PROSITE" id="PS50975"/>
    </source>
</evidence>
<evidence type="ECO:0000259" key="8">
    <source>
        <dbReference type="PROSITE" id="PS50979"/>
    </source>
</evidence>
<dbReference type="AlphaFoldDB" id="A0A8H4U9U8"/>
<dbReference type="SUPFAM" id="SSF56059">
    <property type="entry name" value="Glutathione synthetase ATP-binding domain-like"/>
    <property type="match status" value="1"/>
</dbReference>
<dbReference type="SUPFAM" id="SSF51246">
    <property type="entry name" value="Rudiment single hybrid motif"/>
    <property type="match status" value="1"/>
</dbReference>
<dbReference type="Gene3D" id="2.40.50.100">
    <property type="match status" value="1"/>
</dbReference>
<keyword evidence="4 6" id="KW-0067">ATP-binding</keyword>